<protein>
    <submittedName>
        <fullName evidence="3">Transcriptional regulator, AbrB family</fullName>
    </submittedName>
</protein>
<dbReference type="AlphaFoldDB" id="B1XZE7"/>
<dbReference type="EMBL" id="CP001013">
    <property type="protein sequence ID" value="ACB36510.1"/>
    <property type="molecule type" value="Genomic_DNA"/>
</dbReference>
<dbReference type="STRING" id="395495.Lcho_4259"/>
<name>B1XZE7_LEPCP</name>
<dbReference type="SMART" id="SM00966">
    <property type="entry name" value="SpoVT_AbrB"/>
    <property type="match status" value="1"/>
</dbReference>
<accession>B1XZE7</accession>
<keyword evidence="1" id="KW-0238">DNA-binding</keyword>
<keyword evidence="4" id="KW-1185">Reference proteome</keyword>
<dbReference type="InterPro" id="IPR007159">
    <property type="entry name" value="SpoVT-AbrB_dom"/>
</dbReference>
<dbReference type="PROSITE" id="PS51740">
    <property type="entry name" value="SPOVT_ABRB"/>
    <property type="match status" value="1"/>
</dbReference>
<dbReference type="Pfam" id="PF04014">
    <property type="entry name" value="MazE_antitoxin"/>
    <property type="match status" value="1"/>
</dbReference>
<dbReference type="RefSeq" id="WP_012349251.1">
    <property type="nucleotide sequence ID" value="NC_010524.1"/>
</dbReference>
<evidence type="ECO:0000259" key="2">
    <source>
        <dbReference type="PROSITE" id="PS51740"/>
    </source>
</evidence>
<sequence length="75" mass="8315">MSEATLTSKGQITIPADIRKAMGVTAQDRIVFTRLDDGTIVMRAKTRSVLELRGMLRREGDAPSVPVEKMRIGRD</sequence>
<dbReference type="GO" id="GO:0003677">
    <property type="term" value="F:DNA binding"/>
    <property type="evidence" value="ECO:0007669"/>
    <property type="project" value="UniProtKB-UniRule"/>
</dbReference>
<evidence type="ECO:0000313" key="4">
    <source>
        <dbReference type="Proteomes" id="UP000001693"/>
    </source>
</evidence>
<dbReference type="Proteomes" id="UP000001693">
    <property type="component" value="Chromosome"/>
</dbReference>
<dbReference type="InterPro" id="IPR037914">
    <property type="entry name" value="SpoVT-AbrB_sf"/>
</dbReference>
<reference evidence="3 4" key="1">
    <citation type="submission" date="2008-03" db="EMBL/GenBank/DDBJ databases">
        <title>Complete sequence of Leptothrix cholodnii SP-6.</title>
        <authorList>
            <consortium name="US DOE Joint Genome Institute"/>
            <person name="Copeland A."/>
            <person name="Lucas S."/>
            <person name="Lapidus A."/>
            <person name="Glavina del Rio T."/>
            <person name="Dalin E."/>
            <person name="Tice H."/>
            <person name="Bruce D."/>
            <person name="Goodwin L."/>
            <person name="Pitluck S."/>
            <person name="Chertkov O."/>
            <person name="Brettin T."/>
            <person name="Detter J.C."/>
            <person name="Han C."/>
            <person name="Kuske C.R."/>
            <person name="Schmutz J."/>
            <person name="Larimer F."/>
            <person name="Land M."/>
            <person name="Hauser L."/>
            <person name="Kyrpides N."/>
            <person name="Lykidis A."/>
            <person name="Emerson D."/>
            <person name="Richardson P."/>
        </authorList>
    </citation>
    <scope>NUCLEOTIDE SEQUENCE [LARGE SCALE GENOMIC DNA]</scope>
    <source>
        <strain evidence="4">ATCC 51168 / LMG 8142 / SP-6</strain>
    </source>
</reference>
<organism evidence="3 4">
    <name type="scientific">Leptothrix cholodnii (strain ATCC 51168 / LMG 8142 / SP-6)</name>
    <name type="common">Leptothrix discophora (strain SP-6)</name>
    <dbReference type="NCBI Taxonomy" id="395495"/>
    <lineage>
        <taxon>Bacteria</taxon>
        <taxon>Pseudomonadati</taxon>
        <taxon>Pseudomonadota</taxon>
        <taxon>Betaproteobacteria</taxon>
        <taxon>Burkholderiales</taxon>
        <taxon>Sphaerotilaceae</taxon>
        <taxon>Leptothrix</taxon>
    </lineage>
</organism>
<dbReference type="OrthoDB" id="9811597at2"/>
<dbReference type="SUPFAM" id="SSF89447">
    <property type="entry name" value="AbrB/MazE/MraZ-like"/>
    <property type="match status" value="1"/>
</dbReference>
<dbReference type="KEGG" id="lch:Lcho_4259"/>
<proteinExistence type="predicted"/>
<gene>
    <name evidence="3" type="ordered locus">Lcho_4259</name>
</gene>
<feature type="domain" description="SpoVT-AbrB" evidence="2">
    <location>
        <begin position="1"/>
        <end position="47"/>
    </location>
</feature>
<evidence type="ECO:0000313" key="3">
    <source>
        <dbReference type="EMBL" id="ACB36510.1"/>
    </source>
</evidence>
<dbReference type="NCBIfam" id="TIGR01439">
    <property type="entry name" value="lp_hng_hel_AbrB"/>
    <property type="match status" value="1"/>
</dbReference>
<evidence type="ECO:0000256" key="1">
    <source>
        <dbReference type="PROSITE-ProRule" id="PRU01076"/>
    </source>
</evidence>
<dbReference type="Gene3D" id="2.10.260.10">
    <property type="match status" value="1"/>
</dbReference>
<dbReference type="HOGENOM" id="CLU_158484_2_1_4"/>
<dbReference type="eggNOG" id="COG2002">
    <property type="taxonomic scope" value="Bacteria"/>
</dbReference>